<dbReference type="SUPFAM" id="SSF81606">
    <property type="entry name" value="PP2C-like"/>
    <property type="match status" value="1"/>
</dbReference>
<keyword evidence="3" id="KW-0904">Protein phosphatase</keyword>
<feature type="domain" description="PPM-type phosphatase" evidence="6">
    <location>
        <begin position="1"/>
        <end position="76"/>
    </location>
</feature>
<dbReference type="InterPro" id="IPR001932">
    <property type="entry name" value="PPM-type_phosphatase-like_dom"/>
</dbReference>
<dbReference type="PROSITE" id="PS51746">
    <property type="entry name" value="PPM_2"/>
    <property type="match status" value="1"/>
</dbReference>
<dbReference type="InterPro" id="IPR015655">
    <property type="entry name" value="PP2C"/>
</dbReference>
<protein>
    <recommendedName>
        <fullName evidence="1">protein-serine/threonine phosphatase</fullName>
        <ecNumber evidence="1">3.1.3.16</ecNumber>
    </recommendedName>
</protein>
<evidence type="ECO:0000256" key="1">
    <source>
        <dbReference type="ARBA" id="ARBA00013081"/>
    </source>
</evidence>
<dbReference type="EC" id="3.1.3.16" evidence="1"/>
<dbReference type="Pfam" id="PF00481">
    <property type="entry name" value="PP2C"/>
    <property type="match status" value="1"/>
</dbReference>
<reference evidence="7" key="1">
    <citation type="submission" date="2014-09" db="EMBL/GenBank/DDBJ databases">
        <authorList>
            <person name="Magalhaes I.L.F."/>
            <person name="Oliveira U."/>
            <person name="Santos F.R."/>
            <person name="Vidigal T.H.D.A."/>
            <person name="Brescovit A.D."/>
            <person name="Santos A.J."/>
        </authorList>
    </citation>
    <scope>NUCLEOTIDE SEQUENCE</scope>
    <source>
        <tissue evidence="7">Shoot tissue taken approximately 20 cm above the soil surface</tissue>
    </source>
</reference>
<evidence type="ECO:0000256" key="4">
    <source>
        <dbReference type="ARBA" id="ARBA00047761"/>
    </source>
</evidence>
<evidence type="ECO:0000313" key="7">
    <source>
        <dbReference type="EMBL" id="JAE36092.1"/>
    </source>
</evidence>
<keyword evidence="2" id="KW-0378">Hydrolase</keyword>
<name>A0A0A9HH92_ARUDO</name>
<dbReference type="InterPro" id="IPR036457">
    <property type="entry name" value="PPM-type-like_dom_sf"/>
</dbReference>
<organism evidence="7">
    <name type="scientific">Arundo donax</name>
    <name type="common">Giant reed</name>
    <name type="synonym">Donax arundinaceus</name>
    <dbReference type="NCBI Taxonomy" id="35708"/>
    <lineage>
        <taxon>Eukaryota</taxon>
        <taxon>Viridiplantae</taxon>
        <taxon>Streptophyta</taxon>
        <taxon>Embryophyta</taxon>
        <taxon>Tracheophyta</taxon>
        <taxon>Spermatophyta</taxon>
        <taxon>Magnoliopsida</taxon>
        <taxon>Liliopsida</taxon>
        <taxon>Poales</taxon>
        <taxon>Poaceae</taxon>
        <taxon>PACMAD clade</taxon>
        <taxon>Arundinoideae</taxon>
        <taxon>Arundineae</taxon>
        <taxon>Arundo</taxon>
    </lineage>
</organism>
<dbReference type="EMBL" id="GBRH01161804">
    <property type="protein sequence ID" value="JAE36092.1"/>
    <property type="molecule type" value="Transcribed_RNA"/>
</dbReference>
<dbReference type="PANTHER" id="PTHR47992">
    <property type="entry name" value="PROTEIN PHOSPHATASE"/>
    <property type="match status" value="1"/>
</dbReference>
<dbReference type="Gene3D" id="3.60.40.10">
    <property type="entry name" value="PPM-type phosphatase domain"/>
    <property type="match status" value="1"/>
</dbReference>
<comment type="catalytic activity">
    <reaction evidence="5">
        <text>O-phospho-L-threonyl-[protein] + H2O = L-threonyl-[protein] + phosphate</text>
        <dbReference type="Rhea" id="RHEA:47004"/>
        <dbReference type="Rhea" id="RHEA-COMP:11060"/>
        <dbReference type="Rhea" id="RHEA-COMP:11605"/>
        <dbReference type="ChEBI" id="CHEBI:15377"/>
        <dbReference type="ChEBI" id="CHEBI:30013"/>
        <dbReference type="ChEBI" id="CHEBI:43474"/>
        <dbReference type="ChEBI" id="CHEBI:61977"/>
        <dbReference type="EC" id="3.1.3.16"/>
    </reaction>
</comment>
<reference evidence="7" key="2">
    <citation type="journal article" date="2015" name="Data Brief">
        <title>Shoot transcriptome of the giant reed, Arundo donax.</title>
        <authorList>
            <person name="Barrero R.A."/>
            <person name="Guerrero F.D."/>
            <person name="Moolhuijzen P."/>
            <person name="Goolsby J.A."/>
            <person name="Tidwell J."/>
            <person name="Bellgard S.E."/>
            <person name="Bellgard M.I."/>
        </authorList>
    </citation>
    <scope>NUCLEOTIDE SEQUENCE</scope>
    <source>
        <tissue evidence="7">Shoot tissue taken approximately 20 cm above the soil surface</tissue>
    </source>
</reference>
<proteinExistence type="predicted"/>
<sequence length="95" mass="10596">MAICDPEFHVVNITNEIEFLVIASHGIWDCMTSQAVVDFVRQYLRSGLTDLCFICERLVDRGLTSNDNTTAILVQFKASTRLPALTESDNEGEDA</sequence>
<evidence type="ECO:0000256" key="5">
    <source>
        <dbReference type="ARBA" id="ARBA00048336"/>
    </source>
</evidence>
<dbReference type="GO" id="GO:0004722">
    <property type="term" value="F:protein serine/threonine phosphatase activity"/>
    <property type="evidence" value="ECO:0007669"/>
    <property type="project" value="UniProtKB-EC"/>
</dbReference>
<evidence type="ECO:0000256" key="3">
    <source>
        <dbReference type="ARBA" id="ARBA00022912"/>
    </source>
</evidence>
<evidence type="ECO:0000256" key="2">
    <source>
        <dbReference type="ARBA" id="ARBA00022801"/>
    </source>
</evidence>
<accession>A0A0A9HH92</accession>
<dbReference type="AlphaFoldDB" id="A0A0A9HH92"/>
<evidence type="ECO:0000259" key="6">
    <source>
        <dbReference type="PROSITE" id="PS51746"/>
    </source>
</evidence>
<comment type="catalytic activity">
    <reaction evidence="4">
        <text>O-phospho-L-seryl-[protein] + H2O = L-seryl-[protein] + phosphate</text>
        <dbReference type="Rhea" id="RHEA:20629"/>
        <dbReference type="Rhea" id="RHEA-COMP:9863"/>
        <dbReference type="Rhea" id="RHEA-COMP:11604"/>
        <dbReference type="ChEBI" id="CHEBI:15377"/>
        <dbReference type="ChEBI" id="CHEBI:29999"/>
        <dbReference type="ChEBI" id="CHEBI:43474"/>
        <dbReference type="ChEBI" id="CHEBI:83421"/>
        <dbReference type="EC" id="3.1.3.16"/>
    </reaction>
</comment>